<accession>A0A0U2BXR5</accession>
<keyword evidence="2" id="KW-1185">Reference proteome</keyword>
<reference evidence="1 2" key="1">
    <citation type="submission" date="2015-04" db="EMBL/GenBank/DDBJ databases">
        <title>Isolation and characterization of bacteriophages from East Africa Rift Valley soda lakes.</title>
        <authorList>
            <person name="van Zyl L.J."/>
            <person name="Nemavhulani S."/>
            <person name="Cowan D.A."/>
            <person name="Trindade M.I."/>
        </authorList>
    </citation>
    <scope>NUCLEOTIDE SEQUENCE [LARGE SCALE GENOMIC DNA]</scope>
</reference>
<organism evidence="1 2">
    <name type="scientific">Paracoccus phage Shpa</name>
    <dbReference type="NCBI Taxonomy" id="1647282"/>
    <lineage>
        <taxon>Viruses</taxon>
        <taxon>Duplodnaviria</taxon>
        <taxon>Heunggongvirae</taxon>
        <taxon>Uroviricota</taxon>
        <taxon>Caudoviricetes</taxon>
        <taxon>Vhulanivirus</taxon>
        <taxon>Vhulanivirus Shpa</taxon>
    </lineage>
</organism>
<protein>
    <submittedName>
        <fullName evidence="1">Uncharacterized protein</fullName>
    </submittedName>
</protein>
<proteinExistence type="predicted"/>
<dbReference type="EMBL" id="KR072689">
    <property type="protein sequence ID" value="AKG94547.1"/>
    <property type="molecule type" value="Genomic_DNA"/>
</dbReference>
<dbReference type="Proteomes" id="UP000223061">
    <property type="component" value="Segment"/>
</dbReference>
<evidence type="ECO:0000313" key="2">
    <source>
        <dbReference type="Proteomes" id="UP000223061"/>
    </source>
</evidence>
<sequence length="65" mass="7202">MIQTEYPREFTDDQLLSAYKAQADQGWTGDVGRSAAAMTLLGHQAPCDQVEHVAARIQKALERRG</sequence>
<evidence type="ECO:0000313" key="1">
    <source>
        <dbReference type="EMBL" id="AKG94547.1"/>
    </source>
</evidence>
<gene>
    <name evidence="1" type="ORF">Shpa_36</name>
</gene>
<name>A0A0U2BXR5_9CAUD</name>